<name>A0A0D2FKU3_9EURO</name>
<proteinExistence type="predicted"/>
<feature type="transmembrane region" description="Helical" evidence="2">
    <location>
        <begin position="404"/>
        <end position="423"/>
    </location>
</feature>
<dbReference type="GO" id="GO:0006915">
    <property type="term" value="P:apoptotic process"/>
    <property type="evidence" value="ECO:0007669"/>
    <property type="project" value="InterPro"/>
</dbReference>
<dbReference type="EMBL" id="KN846958">
    <property type="protein sequence ID" value="KIW68748.1"/>
    <property type="molecule type" value="Genomic_DNA"/>
</dbReference>
<evidence type="ECO:0000313" key="3">
    <source>
        <dbReference type="EMBL" id="KIW68748.1"/>
    </source>
</evidence>
<feature type="transmembrane region" description="Helical" evidence="2">
    <location>
        <begin position="378"/>
        <end position="397"/>
    </location>
</feature>
<organism evidence="3 4">
    <name type="scientific">Phialophora macrospora</name>
    <dbReference type="NCBI Taxonomy" id="1851006"/>
    <lineage>
        <taxon>Eukaryota</taxon>
        <taxon>Fungi</taxon>
        <taxon>Dikarya</taxon>
        <taxon>Ascomycota</taxon>
        <taxon>Pezizomycotina</taxon>
        <taxon>Eurotiomycetes</taxon>
        <taxon>Chaetothyriomycetidae</taxon>
        <taxon>Chaetothyriales</taxon>
        <taxon>Herpotrichiellaceae</taxon>
        <taxon>Phialophora</taxon>
    </lineage>
</organism>
<protein>
    <submittedName>
        <fullName evidence="3">Uncharacterized protein</fullName>
    </submittedName>
</protein>
<dbReference type="InterPro" id="IPR037847">
    <property type="entry name" value="GRAMDC4"/>
</dbReference>
<dbReference type="Proteomes" id="UP000054266">
    <property type="component" value="Unassembled WGS sequence"/>
</dbReference>
<evidence type="ECO:0000313" key="4">
    <source>
        <dbReference type="Proteomes" id="UP000054266"/>
    </source>
</evidence>
<keyword evidence="2" id="KW-1133">Transmembrane helix</keyword>
<evidence type="ECO:0000256" key="1">
    <source>
        <dbReference type="SAM" id="MobiDB-lite"/>
    </source>
</evidence>
<dbReference type="STRING" id="5601.A0A0D2FKU3"/>
<dbReference type="PANTHER" id="PTHR37402">
    <property type="entry name" value="GRAM DOMAIN-CONTAINING PROTEIN 4"/>
    <property type="match status" value="1"/>
</dbReference>
<sequence length="614" mass="71302">MASNSGDRVTETEYHISNLLESARHAKDKAKEKTKQLLSPTQTPSLSDEEDDIFADAAFNPPQALSQTSPKRKRSTGEAIREDLKSAKYLVTHPRRVMRSKATHIAAEKLGRQHPLLTLDRDQDLLDAHDSFSRAVSSNASDDSDVGNAISELDGAHNRIRKVEQQRESLQTAWILSRHVSRVKVVRPVSRPSRSQYQKDDRFEWERYLGHMVLYYTRNFTSAHIDDFSSPPVDLEDLARILERIAITSAPWQTLLVNVRQVYMWKDLMRTVKWLAVYLVLWYTQHIMAFFYFYVIYSTIRNRFRETSLRTVRESVGRAIDRDLRVQAWGELIQRHGRHDWLEQFLNEIGPIIQLQLGDMADLLEIILNFHQWERPNLTLATLFFFSCCLLVALCADMEFCMKLVWFIAGGAFFLTYPLSATFPKYRLLLSQCRWVFWGIPTHAELAILNLQKKAASKEASLKDFEHKDDDRPAVQWKDVASEYSFRVYDSVEGRCHLMVDKKCLTLSAKDGSERSWPFSSFAEIRKLDDGDVHSTSTLKNLSRIHSRSLEGLQFLFLDETDLTILLHPADRDRVFNLVLAWSGLKWQCLQMERHNRLDSERSNLDRAIKRVFV</sequence>
<dbReference type="HOGENOM" id="CLU_022814_1_0_1"/>
<feature type="transmembrane region" description="Helical" evidence="2">
    <location>
        <begin position="274"/>
        <end position="297"/>
    </location>
</feature>
<feature type="compositionally biased region" description="Polar residues" evidence="1">
    <location>
        <begin position="36"/>
        <end position="46"/>
    </location>
</feature>
<gene>
    <name evidence="3" type="ORF">PV04_04672</name>
</gene>
<reference evidence="3 4" key="1">
    <citation type="submission" date="2015-01" db="EMBL/GenBank/DDBJ databases">
        <title>The Genome Sequence of Capronia semiimmersa CBS27337.</title>
        <authorList>
            <consortium name="The Broad Institute Genomics Platform"/>
            <person name="Cuomo C."/>
            <person name="de Hoog S."/>
            <person name="Gorbushina A."/>
            <person name="Stielow B."/>
            <person name="Teixiera M."/>
            <person name="Abouelleil A."/>
            <person name="Chapman S.B."/>
            <person name="Priest M."/>
            <person name="Young S.K."/>
            <person name="Wortman J."/>
            <person name="Nusbaum C."/>
            <person name="Birren B."/>
        </authorList>
    </citation>
    <scope>NUCLEOTIDE SEQUENCE [LARGE SCALE GENOMIC DNA]</scope>
    <source>
        <strain evidence="3 4">CBS 27337</strain>
    </source>
</reference>
<keyword evidence="2" id="KW-0472">Membrane</keyword>
<feature type="compositionally biased region" description="Basic and acidic residues" evidence="1">
    <location>
        <begin position="23"/>
        <end position="35"/>
    </location>
</feature>
<keyword evidence="2" id="KW-0812">Transmembrane</keyword>
<dbReference type="AlphaFoldDB" id="A0A0D2FKU3"/>
<feature type="region of interest" description="Disordered" evidence="1">
    <location>
        <begin position="23"/>
        <end position="80"/>
    </location>
</feature>
<evidence type="ECO:0000256" key="2">
    <source>
        <dbReference type="SAM" id="Phobius"/>
    </source>
</evidence>
<accession>A0A0D2FKU3</accession>
<keyword evidence="4" id="KW-1185">Reference proteome</keyword>
<dbReference type="PANTHER" id="PTHR37402:SF1">
    <property type="entry name" value="GRAM DOMAIN-CONTAINING PROTEIN 4"/>
    <property type="match status" value="1"/>
</dbReference>